<dbReference type="RefSeq" id="WP_156016145.1">
    <property type="nucleotide sequence ID" value="NZ_WGGD01000005.1"/>
</dbReference>
<evidence type="ECO:0000313" key="2">
    <source>
        <dbReference type="Proteomes" id="UP000470772"/>
    </source>
</evidence>
<dbReference type="AlphaFoldDB" id="A0A6A9QQW7"/>
<keyword evidence="2" id="KW-1185">Reference proteome</keyword>
<gene>
    <name evidence="1" type="ORF">GC250_01725</name>
</gene>
<protein>
    <submittedName>
        <fullName evidence="1">Uncharacterized protein</fullName>
    </submittedName>
</protein>
<evidence type="ECO:0000313" key="1">
    <source>
        <dbReference type="EMBL" id="MUN28213.1"/>
    </source>
</evidence>
<proteinExistence type="predicted"/>
<dbReference type="Proteomes" id="UP000470772">
    <property type="component" value="Unassembled WGS sequence"/>
</dbReference>
<reference evidence="1 2" key="1">
    <citation type="submission" date="2019-10" db="EMBL/GenBank/DDBJ databases">
        <title>Sequencing and Assembly of Multiple Reported Metal-Biooxidizing Members of the Extremely Thermoacidophilic Archaeal Family Sulfolobaceae.</title>
        <authorList>
            <person name="Counts J.A."/>
            <person name="Kelly R.M."/>
        </authorList>
    </citation>
    <scope>NUCLEOTIDE SEQUENCE [LARGE SCALE GENOMIC DNA]</scope>
    <source>
        <strain evidence="1 2">DSM 6482</strain>
    </source>
</reference>
<dbReference type="EMBL" id="WGGD01000005">
    <property type="protein sequence ID" value="MUN28213.1"/>
    <property type="molecule type" value="Genomic_DNA"/>
</dbReference>
<organism evidence="1 2">
    <name type="scientific">Sulfuracidifex metallicus DSM 6482 = JCM 9184</name>
    <dbReference type="NCBI Taxonomy" id="523847"/>
    <lineage>
        <taxon>Archaea</taxon>
        <taxon>Thermoproteota</taxon>
        <taxon>Thermoprotei</taxon>
        <taxon>Sulfolobales</taxon>
        <taxon>Sulfolobaceae</taxon>
        <taxon>Sulfuracidifex</taxon>
    </lineage>
</organism>
<name>A0A6A9QQW7_SULME</name>
<comment type="caution">
    <text evidence="1">The sequence shown here is derived from an EMBL/GenBank/DDBJ whole genome shotgun (WGS) entry which is preliminary data.</text>
</comment>
<accession>A0A6A9QQW7</accession>
<sequence>MSSSYTTQRFYAIGKVDSLDIPEEITLTGDHKHISAAVDEAIEKLRDYLSKEGMKGKFIARIEVYVKDDECSNLVESIKTRISI</sequence>